<comment type="function">
    <text evidence="9">Catalyzes the conversion of dihydroorotate to orotate.</text>
</comment>
<evidence type="ECO:0000256" key="5">
    <source>
        <dbReference type="ARBA" id="ARBA00022630"/>
    </source>
</evidence>
<evidence type="ECO:0000259" key="10">
    <source>
        <dbReference type="Pfam" id="PF01180"/>
    </source>
</evidence>
<evidence type="ECO:0000313" key="12">
    <source>
        <dbReference type="Proteomes" id="UP000034004"/>
    </source>
</evidence>
<dbReference type="PANTHER" id="PTHR48109">
    <property type="entry name" value="DIHYDROOROTATE DEHYDROGENASE (QUINONE), MITOCHONDRIAL-RELATED"/>
    <property type="match status" value="1"/>
</dbReference>
<dbReference type="Proteomes" id="UP000034004">
    <property type="component" value="Unassembled WGS sequence"/>
</dbReference>
<dbReference type="InterPro" id="IPR005720">
    <property type="entry name" value="Dihydroorotate_DH_cat"/>
</dbReference>
<keyword evidence="8 9" id="KW-0560">Oxidoreductase</keyword>
<feature type="binding site" evidence="9">
    <location>
        <begin position="45"/>
        <end position="46"/>
    </location>
    <ligand>
        <name>FMN</name>
        <dbReference type="ChEBI" id="CHEBI:58210"/>
    </ligand>
</feature>
<dbReference type="InterPro" id="IPR050074">
    <property type="entry name" value="DHO_dehydrogenase"/>
</dbReference>
<dbReference type="PANTHER" id="PTHR48109:SF1">
    <property type="entry name" value="DIHYDROOROTATE DEHYDROGENASE (FUMARATE)"/>
    <property type="match status" value="1"/>
</dbReference>
<dbReference type="EC" id="1.3.-.-" evidence="9"/>
<dbReference type="HAMAP" id="MF_00224">
    <property type="entry name" value="DHO_dh_type1"/>
    <property type="match status" value="1"/>
</dbReference>
<dbReference type="GO" id="GO:0004152">
    <property type="term" value="F:dihydroorotate dehydrogenase activity"/>
    <property type="evidence" value="ECO:0007669"/>
    <property type="project" value="UniProtKB-UniRule"/>
</dbReference>
<evidence type="ECO:0000256" key="2">
    <source>
        <dbReference type="ARBA" id="ARBA00004725"/>
    </source>
</evidence>
<keyword evidence="6 9" id="KW-0288">FMN</keyword>
<feature type="binding site" evidence="9">
    <location>
        <begin position="191"/>
        <end position="192"/>
    </location>
    <ligand>
        <name>substrate</name>
    </ligand>
</feature>
<evidence type="ECO:0000256" key="3">
    <source>
        <dbReference type="ARBA" id="ARBA00008008"/>
    </source>
</evidence>
<proteinExistence type="inferred from homology"/>
<dbReference type="GO" id="GO:0006207">
    <property type="term" value="P:'de novo' pyrimidine nucleobase biosynthetic process"/>
    <property type="evidence" value="ECO:0007669"/>
    <property type="project" value="TreeGrafter"/>
</dbReference>
<evidence type="ECO:0000256" key="6">
    <source>
        <dbReference type="ARBA" id="ARBA00022643"/>
    </source>
</evidence>
<dbReference type="NCBIfam" id="TIGR01037">
    <property type="entry name" value="pyrD_sub1_fam"/>
    <property type="match status" value="1"/>
</dbReference>
<comment type="similarity">
    <text evidence="3 9">Belongs to the dihydroorotate dehydrogenase family. Type 1 subfamily.</text>
</comment>
<keyword evidence="7 9" id="KW-0665">Pyrimidine biosynthesis</keyword>
<evidence type="ECO:0000256" key="9">
    <source>
        <dbReference type="HAMAP-Rule" id="MF_00224"/>
    </source>
</evidence>
<feature type="binding site" evidence="9">
    <location>
        <begin position="265"/>
        <end position="266"/>
    </location>
    <ligand>
        <name>FMN</name>
        <dbReference type="ChEBI" id="CHEBI:58210"/>
    </ligand>
</feature>
<evidence type="ECO:0000313" key="11">
    <source>
        <dbReference type="EMBL" id="KKP61397.1"/>
    </source>
</evidence>
<comment type="pathway">
    <text evidence="2 9">Pyrimidine metabolism; UMP biosynthesis via de novo pathway.</text>
</comment>
<dbReference type="UniPathway" id="UPA00070"/>
<comment type="catalytic activity">
    <reaction evidence="9">
        <text>(S)-dihydroorotate + A = orotate + AH2</text>
        <dbReference type="Rhea" id="RHEA:18073"/>
        <dbReference type="ChEBI" id="CHEBI:13193"/>
        <dbReference type="ChEBI" id="CHEBI:17499"/>
        <dbReference type="ChEBI" id="CHEBI:30839"/>
        <dbReference type="ChEBI" id="CHEBI:30864"/>
    </reaction>
</comment>
<accession>A0A0G0E1V6</accession>
<feature type="domain" description="Dihydroorotate dehydrogenase catalytic" evidence="10">
    <location>
        <begin position="4"/>
        <end position="287"/>
    </location>
</feature>
<feature type="binding site" evidence="9">
    <location>
        <position position="45"/>
    </location>
    <ligand>
        <name>substrate</name>
    </ligand>
</feature>
<feature type="binding site" evidence="9">
    <location>
        <position position="164"/>
    </location>
    <ligand>
        <name>FMN</name>
        <dbReference type="ChEBI" id="CHEBI:58210"/>
    </ligand>
</feature>
<evidence type="ECO:0000256" key="8">
    <source>
        <dbReference type="ARBA" id="ARBA00023002"/>
    </source>
</evidence>
<dbReference type="InterPro" id="IPR033888">
    <property type="entry name" value="DHOD_1B"/>
</dbReference>
<dbReference type="EMBL" id="LBPR01000014">
    <property type="protein sequence ID" value="KKP61397.1"/>
    <property type="molecule type" value="Genomic_DNA"/>
</dbReference>
<dbReference type="NCBIfam" id="NF005574">
    <property type="entry name" value="PRK07259.1"/>
    <property type="match status" value="1"/>
</dbReference>
<dbReference type="PIRSF" id="PIRSF000164">
    <property type="entry name" value="DHO_oxidase"/>
    <property type="match status" value="1"/>
</dbReference>
<name>A0A0G0E1V6_9BACT</name>
<sequence>MVDLSVNLAGIKLKNPTILASGILGLDVATLKRVVKGGAGAVTIKSLTSEPRKGHNNPILIEATEGVFMNAVGYANKGIDHGIEEFRKWDEEIPLIGSIVAADAFEFAKLTEKIQETPIKALEIVLSCPHTPGYGLLAGQGSPKATVEITKAVRKKTKLPLSVKLSPSIEAIGEVAKAAESAGADIINMGNTLGPGMRIDINRAFPILAFKIGGMSGPAIKPITIRSVFDLYKAVKIPIIATGGIMTGEDVIEAVMAGATAVGIGTGIYYRGLSVFQKVCQEIERWLKTNNFKDLKSLRGIVHKT</sequence>
<dbReference type="InterPro" id="IPR049622">
    <property type="entry name" value="Dihydroorotate_DH_I"/>
</dbReference>
<feature type="binding site" evidence="9">
    <location>
        <position position="21"/>
    </location>
    <ligand>
        <name>FMN</name>
        <dbReference type="ChEBI" id="CHEBI:58210"/>
    </ligand>
</feature>
<comment type="caution">
    <text evidence="11">The sequence shown here is derived from an EMBL/GenBank/DDBJ whole genome shotgun (WGS) entry which is preliminary data.</text>
</comment>
<comment type="subcellular location">
    <subcellularLocation>
        <location evidence="1 9">Cytoplasm</location>
    </subcellularLocation>
</comment>
<feature type="binding site" evidence="9">
    <location>
        <position position="217"/>
    </location>
    <ligand>
        <name>FMN</name>
        <dbReference type="ChEBI" id="CHEBI:58210"/>
    </ligand>
</feature>
<organism evidence="11 12">
    <name type="scientific">Candidatus Roizmanbacteria bacterium GW2011_GWC2_34_23</name>
    <dbReference type="NCBI Taxonomy" id="1618484"/>
    <lineage>
        <taxon>Bacteria</taxon>
        <taxon>Candidatus Roizmaniibacteriota</taxon>
    </lineage>
</organism>
<feature type="binding site" evidence="9">
    <location>
        <begin position="243"/>
        <end position="244"/>
    </location>
    <ligand>
        <name>FMN</name>
        <dbReference type="ChEBI" id="CHEBI:58210"/>
    </ligand>
</feature>
<gene>
    <name evidence="9" type="primary">pyrD</name>
    <name evidence="11" type="ORF">UR56_C0014G0030</name>
</gene>
<comment type="cofactor">
    <cofactor evidence="9">
        <name>FMN</name>
        <dbReference type="ChEBI" id="CHEBI:58210"/>
    </cofactor>
    <text evidence="9">Binds 1 FMN per subunit.</text>
</comment>
<dbReference type="Pfam" id="PF01180">
    <property type="entry name" value="DHO_dh"/>
    <property type="match status" value="1"/>
</dbReference>
<feature type="active site" description="Nucleophile" evidence="9">
    <location>
        <position position="128"/>
    </location>
</feature>
<reference evidence="11 12" key="1">
    <citation type="journal article" date="2015" name="Nature">
        <title>rRNA introns, odd ribosomes, and small enigmatic genomes across a large radiation of phyla.</title>
        <authorList>
            <person name="Brown C.T."/>
            <person name="Hug L.A."/>
            <person name="Thomas B.C."/>
            <person name="Sharon I."/>
            <person name="Castelle C.J."/>
            <person name="Singh A."/>
            <person name="Wilkins M.J."/>
            <person name="Williams K.H."/>
            <person name="Banfield J.F."/>
        </authorList>
    </citation>
    <scope>NUCLEOTIDE SEQUENCE [LARGE SCALE GENOMIC DNA]</scope>
</reference>
<dbReference type="AlphaFoldDB" id="A0A0G0E1V6"/>
<keyword evidence="5 9" id="KW-0285">Flavoprotein</keyword>
<dbReference type="GO" id="GO:0005737">
    <property type="term" value="C:cytoplasm"/>
    <property type="evidence" value="ECO:0007669"/>
    <property type="project" value="UniProtKB-SubCell"/>
</dbReference>
<protein>
    <recommendedName>
        <fullName evidence="9">Dihydroorotate dehydrogenase</fullName>
        <shortName evidence="9">DHOD</shortName>
        <shortName evidence="9">DHODase</shortName>
        <shortName evidence="9">DHOdehase</shortName>
        <ecNumber evidence="9">1.3.-.-</ecNumber>
    </recommendedName>
</protein>
<dbReference type="Gene3D" id="3.20.20.70">
    <property type="entry name" value="Aldolase class I"/>
    <property type="match status" value="1"/>
</dbReference>
<dbReference type="FunFam" id="3.20.20.70:FF:000027">
    <property type="entry name" value="Dihydropyrimidine dehydrogenase [NADP(+)]"/>
    <property type="match status" value="1"/>
</dbReference>
<dbReference type="SUPFAM" id="SSF51395">
    <property type="entry name" value="FMN-linked oxidoreductases"/>
    <property type="match status" value="1"/>
</dbReference>
<keyword evidence="4 9" id="KW-0963">Cytoplasm</keyword>
<dbReference type="InterPro" id="IPR024920">
    <property type="entry name" value="Dihydroorotate_DH_1"/>
</dbReference>
<comment type="caution">
    <text evidence="9">Lacks conserved residue(s) required for the propagation of feature annotation.</text>
</comment>
<dbReference type="STRING" id="1618484.UR56_C0014G0030"/>
<dbReference type="GO" id="GO:0044205">
    <property type="term" value="P:'de novo' UMP biosynthetic process"/>
    <property type="evidence" value="ECO:0007669"/>
    <property type="project" value="UniProtKB-UniRule"/>
</dbReference>
<evidence type="ECO:0000256" key="1">
    <source>
        <dbReference type="ARBA" id="ARBA00004496"/>
    </source>
</evidence>
<evidence type="ECO:0000256" key="7">
    <source>
        <dbReference type="ARBA" id="ARBA00022975"/>
    </source>
</evidence>
<dbReference type="InterPro" id="IPR013785">
    <property type="entry name" value="Aldolase_TIM"/>
</dbReference>
<dbReference type="CDD" id="cd04740">
    <property type="entry name" value="DHOD_1B_like"/>
    <property type="match status" value="1"/>
</dbReference>
<dbReference type="InterPro" id="IPR012135">
    <property type="entry name" value="Dihydroorotate_DH_1_2"/>
</dbReference>
<evidence type="ECO:0000256" key="4">
    <source>
        <dbReference type="ARBA" id="ARBA00022490"/>
    </source>
</evidence>